<accession>A0A8B0STS5</accession>
<keyword evidence="1" id="KW-0614">Plasmid</keyword>
<dbReference type="EMBL" id="MN956836">
    <property type="protein sequence ID" value="QTX14090.1"/>
    <property type="molecule type" value="Genomic_DNA"/>
</dbReference>
<protein>
    <submittedName>
        <fullName evidence="1">Cytoplasmic axial filament protein CafA and Ribonuclease G</fullName>
    </submittedName>
</protein>
<evidence type="ECO:0000313" key="1">
    <source>
        <dbReference type="EMBL" id="QTX14090.1"/>
    </source>
</evidence>
<dbReference type="AlphaFoldDB" id="A0A8B0STS5"/>
<sequence>MKCIFLNKLRVNQLGQEGVPEILNDFFALADTVLFDMKDRF</sequence>
<name>A0A8B0STS5_KLEPN</name>
<organism evidence="1">
    <name type="scientific">Klebsiella pneumoniae</name>
    <dbReference type="NCBI Taxonomy" id="573"/>
    <lineage>
        <taxon>Bacteria</taxon>
        <taxon>Pseudomonadati</taxon>
        <taxon>Pseudomonadota</taxon>
        <taxon>Gammaproteobacteria</taxon>
        <taxon>Enterobacterales</taxon>
        <taxon>Enterobacteriaceae</taxon>
        <taxon>Klebsiella/Raoultella group</taxon>
        <taxon>Klebsiella</taxon>
        <taxon>Klebsiella pneumoniae complex</taxon>
    </lineage>
</organism>
<proteinExistence type="predicted"/>
<geneLocation type="plasmid" evidence="1">
    <name>p17-15-vir-like</name>
</geneLocation>
<reference evidence="1" key="1">
    <citation type="submission" date="2020-01" db="EMBL/GenBank/DDBJ databases">
        <authorList>
            <person name="Qin S."/>
        </authorList>
    </citation>
    <scope>NUCLEOTIDE SEQUENCE</scope>
    <source>
        <strain evidence="1">CVir17-16-YZ6g</strain>
        <plasmid evidence="1">p17-15-vir-like</plasmid>
    </source>
</reference>